<reference evidence="1" key="1">
    <citation type="journal article" date="2014" name="Front. Microbiol.">
        <title>High frequency of phylogenetically diverse reductive dehalogenase-homologous genes in deep subseafloor sedimentary metagenomes.</title>
        <authorList>
            <person name="Kawai M."/>
            <person name="Futagami T."/>
            <person name="Toyoda A."/>
            <person name="Takaki Y."/>
            <person name="Nishi S."/>
            <person name="Hori S."/>
            <person name="Arai W."/>
            <person name="Tsubouchi T."/>
            <person name="Morono Y."/>
            <person name="Uchiyama I."/>
            <person name="Ito T."/>
            <person name="Fujiyama A."/>
            <person name="Inagaki F."/>
            <person name="Takami H."/>
        </authorList>
    </citation>
    <scope>NUCLEOTIDE SEQUENCE</scope>
    <source>
        <strain evidence="1">Expedition CK06-06</strain>
    </source>
</reference>
<sequence>MAALPRIFYRNIANDTAYTITVTTEASTFDKENAIDAIPTNTYRSTSQLAQYYTFNGTTGRNIKGCAIINTNVNIFGGDTLELHTSDNDFASTDESQTFVQVSRTVEEMDTATNIMGEVTYYDYYTILD</sequence>
<proteinExistence type="predicted"/>
<dbReference type="EMBL" id="BARS01040026">
    <property type="protein sequence ID" value="GAG31203.1"/>
    <property type="molecule type" value="Genomic_DNA"/>
</dbReference>
<dbReference type="AlphaFoldDB" id="X0X3H1"/>
<organism evidence="1">
    <name type="scientific">marine sediment metagenome</name>
    <dbReference type="NCBI Taxonomy" id="412755"/>
    <lineage>
        <taxon>unclassified sequences</taxon>
        <taxon>metagenomes</taxon>
        <taxon>ecological metagenomes</taxon>
    </lineage>
</organism>
<protein>
    <submittedName>
        <fullName evidence="1">Uncharacterized protein</fullName>
    </submittedName>
</protein>
<gene>
    <name evidence="1" type="ORF">S01H1_61072</name>
</gene>
<comment type="caution">
    <text evidence="1">The sequence shown here is derived from an EMBL/GenBank/DDBJ whole genome shotgun (WGS) entry which is preliminary data.</text>
</comment>
<feature type="non-terminal residue" evidence="1">
    <location>
        <position position="129"/>
    </location>
</feature>
<accession>X0X3H1</accession>
<name>X0X3H1_9ZZZZ</name>
<evidence type="ECO:0000313" key="1">
    <source>
        <dbReference type="EMBL" id="GAG31203.1"/>
    </source>
</evidence>